<dbReference type="KEGG" id="ncv:NCAV_1643"/>
<dbReference type="GO" id="GO:0046872">
    <property type="term" value="F:metal ion binding"/>
    <property type="evidence" value="ECO:0007669"/>
    <property type="project" value="UniProtKB-KW"/>
</dbReference>
<keyword evidence="4" id="KW-1185">Reference proteome</keyword>
<evidence type="ECO:0000256" key="1">
    <source>
        <dbReference type="ARBA" id="ARBA00022723"/>
    </source>
</evidence>
<evidence type="ECO:0000313" key="4">
    <source>
        <dbReference type="Proteomes" id="UP000236248"/>
    </source>
</evidence>
<reference evidence="4" key="1">
    <citation type="submission" date="2018-01" db="EMBL/GenBank/DDBJ databases">
        <authorList>
            <person name="Kerou L M."/>
        </authorList>
    </citation>
    <scope>NUCLEOTIDE SEQUENCE [LARGE SCALE GENOMIC DNA]</scope>
    <source>
        <strain evidence="4">SCU2</strain>
    </source>
</reference>
<accession>A0A2K5AT39</accession>
<dbReference type="EMBL" id="LT981265">
    <property type="protein sequence ID" value="SPC34806.1"/>
    <property type="molecule type" value="Genomic_DNA"/>
</dbReference>
<dbReference type="GO" id="GO:0016829">
    <property type="term" value="F:lyase activity"/>
    <property type="evidence" value="ECO:0007669"/>
    <property type="project" value="UniProtKB-KW"/>
</dbReference>
<name>A0A2K5AT39_9ARCH</name>
<dbReference type="PANTHER" id="PTHR33542">
    <property type="entry name" value="SIROHYDROCHLORIN FERROCHELATASE, CHLOROPLASTIC"/>
    <property type="match status" value="1"/>
</dbReference>
<dbReference type="GeneID" id="41595634"/>
<dbReference type="CDD" id="cd03416">
    <property type="entry name" value="CbiX_SirB_N"/>
    <property type="match status" value="1"/>
</dbReference>
<proteinExistence type="predicted"/>
<dbReference type="RefSeq" id="WP_103286599.1">
    <property type="nucleotide sequence ID" value="NZ_LT981265.1"/>
</dbReference>
<protein>
    <submittedName>
        <fullName evidence="3">Putative cobalamin (Vitamin B12) biosynthesis CbiX protein</fullName>
    </submittedName>
</protein>
<dbReference type="Gene3D" id="3.40.50.1400">
    <property type="match status" value="2"/>
</dbReference>
<gene>
    <name evidence="3" type="ORF">NCAV_1643</name>
</gene>
<evidence type="ECO:0000313" key="3">
    <source>
        <dbReference type="EMBL" id="SPC34806.1"/>
    </source>
</evidence>
<keyword evidence="1" id="KW-0479">Metal-binding</keyword>
<keyword evidence="2" id="KW-0456">Lyase</keyword>
<dbReference type="AlphaFoldDB" id="A0A2K5AT39"/>
<dbReference type="Proteomes" id="UP000236248">
    <property type="component" value="Chromosome NCAV"/>
</dbReference>
<dbReference type="InterPro" id="IPR002762">
    <property type="entry name" value="CbiX-like"/>
</dbReference>
<dbReference type="SUPFAM" id="SSF53800">
    <property type="entry name" value="Chelatase"/>
    <property type="match status" value="1"/>
</dbReference>
<dbReference type="InterPro" id="IPR050963">
    <property type="entry name" value="Sirohydro_Cobaltochel/CbiX"/>
</dbReference>
<sequence length="257" mass="29234">MRKGILIIDRGSNDPDVLIELSELCTMIRDEYMYYDHATFALLEVTSPTIEDAMLESLGYGVEHLTIVPYFLYPGLKMKVAVSKSIKVARDLGLEYTVTDCLNYHDGLIELVRARVDEAIRSIGSFNDGECDVLLIGHGSSDSDARRVFRLIGDRLRQYYRNLGICFLELDEPNIRDGIKAMLEGDPKLLILMPYFLHNGEHMKHDIREEVDSALKEFKPSCNVIMAKHLGVDRRIVKVIMDRISEAGQRSTSSIYK</sequence>
<dbReference type="PANTHER" id="PTHR33542:SF3">
    <property type="entry name" value="SIROHYDROCHLORIN FERROCHELATASE, CHLOROPLASTIC"/>
    <property type="match status" value="1"/>
</dbReference>
<evidence type="ECO:0000256" key="2">
    <source>
        <dbReference type="ARBA" id="ARBA00023239"/>
    </source>
</evidence>
<organism evidence="3 4">
    <name type="scientific">Candidatus Nitrosocaldus cavascurensis</name>
    <dbReference type="NCBI Taxonomy" id="2058097"/>
    <lineage>
        <taxon>Archaea</taxon>
        <taxon>Nitrososphaerota</taxon>
        <taxon>Nitrososphaeria</taxon>
        <taxon>Candidatus Nitrosocaldales</taxon>
        <taxon>Candidatus Nitrosocaldaceae</taxon>
        <taxon>Candidatus Nitrosocaldus</taxon>
    </lineage>
</organism>
<dbReference type="Pfam" id="PF01903">
    <property type="entry name" value="CbiX"/>
    <property type="match status" value="2"/>
</dbReference>